<dbReference type="GO" id="GO:0006353">
    <property type="term" value="P:DNA-templated transcription termination"/>
    <property type="evidence" value="ECO:0007669"/>
    <property type="project" value="InterPro"/>
</dbReference>
<accession>A0A9W3SHB5</accession>
<dbReference type="Proteomes" id="UP000092743">
    <property type="component" value="Chromosome"/>
</dbReference>
<name>A0A9W3SHB5_BACTU</name>
<gene>
    <name evidence="2" type="ORF">BT246_58500</name>
</gene>
<evidence type="ECO:0000259" key="1">
    <source>
        <dbReference type="Pfam" id="PF07498"/>
    </source>
</evidence>
<dbReference type="InterPro" id="IPR011112">
    <property type="entry name" value="Rho-like_N"/>
</dbReference>
<sequence length="97" mass="10693">MIVETRKTIAGTEYWDNEKKKSLFVPISEDLGFEITVNPASMLVGVGVAGGSDTTVVSEVPVLSNMTVKELREYAYELGIEISADVRRKEDIIELLS</sequence>
<dbReference type="Pfam" id="PF07498">
    <property type="entry name" value="Rho_N"/>
    <property type="match status" value="1"/>
</dbReference>
<dbReference type="EMBL" id="CP015350">
    <property type="protein sequence ID" value="ANS51146.1"/>
    <property type="molecule type" value="Genomic_DNA"/>
</dbReference>
<evidence type="ECO:0000313" key="2">
    <source>
        <dbReference type="EMBL" id="ANS51146.1"/>
    </source>
</evidence>
<protein>
    <submittedName>
        <fullName evidence="2">Phage protein</fullName>
    </submittedName>
</protein>
<feature type="domain" description="Rho termination factor-like N-terminal" evidence="1">
    <location>
        <begin position="63"/>
        <end position="94"/>
    </location>
</feature>
<proteinExistence type="predicted"/>
<organism evidence="2 3">
    <name type="scientific">Bacillus thuringiensis</name>
    <dbReference type="NCBI Taxonomy" id="1428"/>
    <lineage>
        <taxon>Bacteria</taxon>
        <taxon>Bacillati</taxon>
        <taxon>Bacillota</taxon>
        <taxon>Bacilli</taxon>
        <taxon>Bacillales</taxon>
        <taxon>Bacillaceae</taxon>
        <taxon>Bacillus</taxon>
        <taxon>Bacillus cereus group</taxon>
    </lineage>
</organism>
<dbReference type="RefSeq" id="WP_065485740.1">
    <property type="nucleotide sequence ID" value="NZ_CP015350.1"/>
</dbReference>
<evidence type="ECO:0000313" key="3">
    <source>
        <dbReference type="Proteomes" id="UP000092743"/>
    </source>
</evidence>
<reference evidence="2 3" key="1">
    <citation type="submission" date="2016-04" db="EMBL/GenBank/DDBJ databases">
        <title>High quality genome of the nematocidal Bacillus thuringiensis MYBT18246.</title>
        <authorList>
            <person name="Hollensteiner J."/>
            <person name="Poehlein A."/>
            <person name="Sproeer C."/>
            <person name="Bunk B."/>
            <person name="Rosenstiel P."/>
            <person name="Schulenburg H."/>
            <person name="Liesegang H."/>
        </authorList>
    </citation>
    <scope>NUCLEOTIDE SEQUENCE [LARGE SCALE GENOMIC DNA]</scope>
    <source>
        <strain evidence="2 3">MYBT18246</strain>
    </source>
</reference>
<dbReference type="AlphaFoldDB" id="A0A9W3SHB5"/>